<organism evidence="1 2">
    <name type="scientific">Mixta theicola</name>
    <dbReference type="NCBI Taxonomy" id="1458355"/>
    <lineage>
        <taxon>Bacteria</taxon>
        <taxon>Pseudomonadati</taxon>
        <taxon>Pseudomonadota</taxon>
        <taxon>Gammaproteobacteria</taxon>
        <taxon>Enterobacterales</taxon>
        <taxon>Erwiniaceae</taxon>
        <taxon>Mixta</taxon>
    </lineage>
</organism>
<proteinExistence type="predicted"/>
<keyword evidence="2" id="KW-1185">Reference proteome</keyword>
<sequence length="59" mass="7014">MVPKIKEVYVAIVYQGIDNINTLTKAASTNRRKDMIDLIEKSKLYMKYEKERKRICHLL</sequence>
<evidence type="ECO:0000313" key="2">
    <source>
        <dbReference type="Proteomes" id="UP000236345"/>
    </source>
</evidence>
<dbReference type="AlphaFoldDB" id="A0A2K1Q9J1"/>
<evidence type="ECO:0000313" key="1">
    <source>
        <dbReference type="EMBL" id="PNS11703.1"/>
    </source>
</evidence>
<dbReference type="EMBL" id="NWUO01000006">
    <property type="protein sequence ID" value="PNS11703.1"/>
    <property type="molecule type" value="Genomic_DNA"/>
</dbReference>
<comment type="caution">
    <text evidence="1">The sequence shown here is derived from an EMBL/GenBank/DDBJ whole genome shotgun (WGS) entry which is preliminary data.</text>
</comment>
<name>A0A2K1Q9J1_9GAMM</name>
<gene>
    <name evidence="1" type="ORF">COO59_09370</name>
</gene>
<reference evidence="2" key="1">
    <citation type="submission" date="2017-09" db="EMBL/GenBank/DDBJ databases">
        <authorList>
            <person name="Palmer M."/>
            <person name="Steenkamp E.T."/>
            <person name="Coetzee M.P."/>
            <person name="Avontuur J.R."/>
            <person name="Van Zyl E."/>
            <person name="Chan W.-Y."/>
            <person name="Blom J."/>
            <person name="Venter S.N."/>
        </authorList>
    </citation>
    <scope>NUCLEOTIDE SEQUENCE [LARGE SCALE GENOMIC DNA]</scope>
    <source>
        <strain evidence="2">QC88-366</strain>
    </source>
</reference>
<protein>
    <submittedName>
        <fullName evidence="1">Uncharacterized protein</fullName>
    </submittedName>
</protein>
<accession>A0A2K1Q9J1</accession>
<dbReference type="Proteomes" id="UP000236345">
    <property type="component" value="Unassembled WGS sequence"/>
</dbReference>